<dbReference type="Pfam" id="PF14559">
    <property type="entry name" value="TPR_19"/>
    <property type="match status" value="1"/>
</dbReference>
<reference evidence="3 4" key="1">
    <citation type="submission" date="2020-08" db="EMBL/GenBank/DDBJ databases">
        <title>Sphingomonas sp. sand1-3 16S ribosomal RNA gene Genome sequencing and assembly.</title>
        <authorList>
            <person name="Kang M."/>
        </authorList>
    </citation>
    <scope>NUCLEOTIDE SEQUENCE [LARGE SCALE GENOMIC DNA]</scope>
    <source>
        <strain evidence="4">sand1-3</strain>
    </source>
</reference>
<dbReference type="AlphaFoldDB" id="A0A7G9L4P1"/>
<gene>
    <name evidence="3" type="ORF">H8M03_04485</name>
</gene>
<feature type="repeat" description="TPR" evidence="1">
    <location>
        <begin position="38"/>
        <end position="71"/>
    </location>
</feature>
<keyword evidence="2" id="KW-0732">Signal</keyword>
<protein>
    <submittedName>
        <fullName evidence="3">Tetratricopeptide repeat protein</fullName>
    </submittedName>
</protein>
<accession>A0A7G9L4P1</accession>
<feature type="repeat" description="TPR" evidence="1">
    <location>
        <begin position="72"/>
        <end position="105"/>
    </location>
</feature>
<proteinExistence type="predicted"/>
<dbReference type="SMART" id="SM00028">
    <property type="entry name" value="TPR"/>
    <property type="match status" value="2"/>
</dbReference>
<dbReference type="InterPro" id="IPR011990">
    <property type="entry name" value="TPR-like_helical_dom_sf"/>
</dbReference>
<evidence type="ECO:0000256" key="2">
    <source>
        <dbReference type="SAM" id="SignalP"/>
    </source>
</evidence>
<evidence type="ECO:0000256" key="1">
    <source>
        <dbReference type="PROSITE-ProRule" id="PRU00339"/>
    </source>
</evidence>
<feature type="signal peptide" evidence="2">
    <location>
        <begin position="1"/>
        <end position="22"/>
    </location>
</feature>
<evidence type="ECO:0000313" key="3">
    <source>
        <dbReference type="EMBL" id="QNM83590.1"/>
    </source>
</evidence>
<dbReference type="KEGG" id="ssau:H8M03_04485"/>
<name>A0A7G9L4P1_9SPHN</name>
<dbReference type="Proteomes" id="UP000515861">
    <property type="component" value="Chromosome"/>
</dbReference>
<keyword evidence="1" id="KW-0802">TPR repeat</keyword>
<dbReference type="InterPro" id="IPR019734">
    <property type="entry name" value="TPR_rpt"/>
</dbReference>
<dbReference type="Gene3D" id="1.25.40.10">
    <property type="entry name" value="Tetratricopeptide repeat domain"/>
    <property type="match status" value="1"/>
</dbReference>
<dbReference type="PROSITE" id="PS50005">
    <property type="entry name" value="TPR"/>
    <property type="match status" value="2"/>
</dbReference>
<dbReference type="EMBL" id="CP060697">
    <property type="protein sequence ID" value="QNM83590.1"/>
    <property type="molecule type" value="Genomic_DNA"/>
</dbReference>
<keyword evidence="4" id="KW-1185">Reference proteome</keyword>
<organism evidence="3 4">
    <name type="scientific">Sphingomonas sabuli</name>
    <dbReference type="NCBI Taxonomy" id="2764186"/>
    <lineage>
        <taxon>Bacteria</taxon>
        <taxon>Pseudomonadati</taxon>
        <taxon>Pseudomonadota</taxon>
        <taxon>Alphaproteobacteria</taxon>
        <taxon>Sphingomonadales</taxon>
        <taxon>Sphingomonadaceae</taxon>
        <taxon>Sphingomonas</taxon>
    </lineage>
</organism>
<evidence type="ECO:0000313" key="4">
    <source>
        <dbReference type="Proteomes" id="UP000515861"/>
    </source>
</evidence>
<sequence length="168" mass="17859">MENGMKISVRFLALGAAAVMLASPVVGQRPDNQILPQSITLQQQGEALFSAGKLTEAADILETALAVDPRNRAAFVDLARVAKQQKLFGKAIRLTNEALQLEPNDVTALEVQGEAMVELGALPRARQNLAKIQQLCASGCRQVTDLTAAINRGPTVASATTPEVTKKN</sequence>
<dbReference type="SUPFAM" id="SSF48452">
    <property type="entry name" value="TPR-like"/>
    <property type="match status" value="1"/>
</dbReference>
<feature type="chain" id="PRO_5028955953" evidence="2">
    <location>
        <begin position="23"/>
        <end position="168"/>
    </location>
</feature>